<dbReference type="InterPro" id="IPR036869">
    <property type="entry name" value="J_dom_sf"/>
</dbReference>
<dbReference type="Gene3D" id="1.10.287.110">
    <property type="entry name" value="DnaJ domain"/>
    <property type="match status" value="1"/>
</dbReference>
<dbReference type="EMBL" id="VMRY01000014">
    <property type="protein sequence ID" value="TVT57530.1"/>
    <property type="molecule type" value="Genomic_DNA"/>
</dbReference>
<dbReference type="Pfam" id="PF00226">
    <property type="entry name" value="DnaJ"/>
    <property type="match status" value="1"/>
</dbReference>
<feature type="domain" description="J" evidence="2">
    <location>
        <begin position="144"/>
        <end position="199"/>
    </location>
</feature>
<dbReference type="SUPFAM" id="SSF46565">
    <property type="entry name" value="Chaperone J-domain"/>
    <property type="match status" value="1"/>
</dbReference>
<sequence length="202" mass="23115">MDNGAMYDNPLIVPILALLHDEPEGLSEHEIIKRLLESGDHFSATVESGELALFQKHFLVMNALCQIQDSMLEWGMRLQIDPLLIRFIPSAVSESPGGMDISTNEPLRHYYLDWKNLHETSESDVTALLGSFWDRYYAIDKQAEALSRLGLDGSDELNWSAIQSSYRQLITRHHPDKGGEQARFIEIREAYELLKKHYTPTE</sequence>
<keyword evidence="1" id="KW-0143">Chaperone</keyword>
<comment type="caution">
    <text evidence="3">The sequence shown here is derived from an EMBL/GenBank/DDBJ whole genome shotgun (WGS) entry which is preliminary data.</text>
</comment>
<reference evidence="3 4" key="1">
    <citation type="submission" date="2019-07" db="EMBL/GenBank/DDBJ databases">
        <title>The pathways for chlorine oxyanion respiration interact through the shared metabolite chlorate.</title>
        <authorList>
            <person name="Barnum T.P."/>
            <person name="Cheng Y."/>
            <person name="Hill K.A."/>
            <person name="Lucas L.N."/>
            <person name="Carlson H.K."/>
            <person name="Coates J.D."/>
        </authorList>
    </citation>
    <scope>NUCLEOTIDE SEQUENCE [LARGE SCALE GENOMIC DNA]</scope>
    <source>
        <strain evidence="3">BK-3</strain>
    </source>
</reference>
<proteinExistence type="predicted"/>
<evidence type="ECO:0000259" key="2">
    <source>
        <dbReference type="PROSITE" id="PS50076"/>
    </source>
</evidence>
<evidence type="ECO:0000313" key="3">
    <source>
        <dbReference type="EMBL" id="TVT57530.1"/>
    </source>
</evidence>
<name>A0A558D948_9GAMM</name>
<dbReference type="AlphaFoldDB" id="A0A558D948"/>
<dbReference type="Pfam" id="PF12339">
    <property type="entry name" value="DNAJ_related"/>
    <property type="match status" value="1"/>
</dbReference>
<protein>
    <submittedName>
        <fullName evidence="3">Molecular chaperone DnaJ</fullName>
    </submittedName>
</protein>
<dbReference type="CDD" id="cd06257">
    <property type="entry name" value="DnaJ"/>
    <property type="match status" value="1"/>
</dbReference>
<dbReference type="SMART" id="SM00271">
    <property type="entry name" value="DnaJ"/>
    <property type="match status" value="1"/>
</dbReference>
<dbReference type="InterPro" id="IPR021059">
    <property type="entry name" value="DnaJ-related_N"/>
</dbReference>
<dbReference type="InterPro" id="IPR001623">
    <property type="entry name" value="DnaJ_domain"/>
</dbReference>
<dbReference type="Proteomes" id="UP000317355">
    <property type="component" value="Unassembled WGS sequence"/>
</dbReference>
<gene>
    <name evidence="3" type="ORF">FHK82_05890</name>
</gene>
<organism evidence="3 4">
    <name type="scientific">Sedimenticola thiotaurini</name>
    <dbReference type="NCBI Taxonomy" id="1543721"/>
    <lineage>
        <taxon>Bacteria</taxon>
        <taxon>Pseudomonadati</taxon>
        <taxon>Pseudomonadota</taxon>
        <taxon>Gammaproteobacteria</taxon>
        <taxon>Chromatiales</taxon>
        <taxon>Sedimenticolaceae</taxon>
        <taxon>Sedimenticola</taxon>
    </lineage>
</organism>
<evidence type="ECO:0000313" key="4">
    <source>
        <dbReference type="Proteomes" id="UP000317355"/>
    </source>
</evidence>
<evidence type="ECO:0000256" key="1">
    <source>
        <dbReference type="ARBA" id="ARBA00023186"/>
    </source>
</evidence>
<accession>A0A558D948</accession>
<dbReference type="PROSITE" id="PS50076">
    <property type="entry name" value="DNAJ_2"/>
    <property type="match status" value="1"/>
</dbReference>